<comment type="caution">
    <text evidence="2">The sequence shown here is derived from an EMBL/GenBank/DDBJ whole genome shotgun (WGS) entry which is preliminary data.</text>
</comment>
<reference evidence="4 5" key="1">
    <citation type="submission" date="2019-08" db="EMBL/GenBank/DDBJ databases">
        <title>Draft genome sequences of two oriental melons (Cucumis melo L. var makuwa).</title>
        <authorList>
            <person name="Kwon S.-Y."/>
        </authorList>
    </citation>
    <scope>NUCLEOTIDE SEQUENCE [LARGE SCALE GENOMIC DNA]</scope>
    <source>
        <strain evidence="5">cv. Chang Bougi</strain>
        <strain evidence="4">cv. SW 3</strain>
        <tissue evidence="2">Leaf</tissue>
    </source>
</reference>
<evidence type="ECO:0000313" key="5">
    <source>
        <dbReference type="Proteomes" id="UP000321947"/>
    </source>
</evidence>
<name>A0A5A7V279_CUCMM</name>
<evidence type="ECO:0000313" key="2">
    <source>
        <dbReference type="EMBL" id="KAA0060596.1"/>
    </source>
</evidence>
<accession>A0A5A7V279</accession>
<protein>
    <submittedName>
        <fullName evidence="2">Uncharacterized protein</fullName>
    </submittedName>
</protein>
<organism evidence="2 4">
    <name type="scientific">Cucumis melo var. makuwa</name>
    <name type="common">Oriental melon</name>
    <dbReference type="NCBI Taxonomy" id="1194695"/>
    <lineage>
        <taxon>Eukaryota</taxon>
        <taxon>Viridiplantae</taxon>
        <taxon>Streptophyta</taxon>
        <taxon>Embryophyta</taxon>
        <taxon>Tracheophyta</taxon>
        <taxon>Spermatophyta</taxon>
        <taxon>Magnoliopsida</taxon>
        <taxon>eudicotyledons</taxon>
        <taxon>Gunneridae</taxon>
        <taxon>Pentapetalae</taxon>
        <taxon>rosids</taxon>
        <taxon>fabids</taxon>
        <taxon>Cucurbitales</taxon>
        <taxon>Cucurbitaceae</taxon>
        <taxon>Benincaseae</taxon>
        <taxon>Cucumis</taxon>
    </lineage>
</organism>
<dbReference type="AlphaFoldDB" id="A0A5A7V279"/>
<evidence type="ECO:0000313" key="3">
    <source>
        <dbReference type="EMBL" id="TYK02275.1"/>
    </source>
</evidence>
<feature type="region of interest" description="Disordered" evidence="1">
    <location>
        <begin position="42"/>
        <end position="76"/>
    </location>
</feature>
<dbReference type="EMBL" id="SSTD01015735">
    <property type="protein sequence ID" value="TYK02275.1"/>
    <property type="molecule type" value="Genomic_DNA"/>
</dbReference>
<dbReference type="EMBL" id="SSTE01005668">
    <property type="protein sequence ID" value="KAA0060596.1"/>
    <property type="molecule type" value="Genomic_DNA"/>
</dbReference>
<gene>
    <name evidence="3" type="ORF">E5676_scaffold18G00780</name>
    <name evidence="2" type="ORF">E6C27_scaffold22G004720</name>
</gene>
<proteinExistence type="predicted"/>
<evidence type="ECO:0000256" key="1">
    <source>
        <dbReference type="SAM" id="MobiDB-lite"/>
    </source>
</evidence>
<sequence length="76" mass="8359">MLTIISEQVEKVTAKNKAIGEQQVERLEVVAEELDEELNAISPLEGRLSPEYEGMKATSTSKAKKLKLGSSKPEKT</sequence>
<dbReference type="Proteomes" id="UP000321947">
    <property type="component" value="Unassembled WGS sequence"/>
</dbReference>
<evidence type="ECO:0000313" key="4">
    <source>
        <dbReference type="Proteomes" id="UP000321393"/>
    </source>
</evidence>
<dbReference type="Proteomes" id="UP000321393">
    <property type="component" value="Unassembled WGS sequence"/>
</dbReference>